<name>A0A1G4Q5Q1_BORJA</name>
<dbReference type="Proteomes" id="UP000199262">
    <property type="component" value="Unassembled WGS sequence"/>
</dbReference>
<evidence type="ECO:0000256" key="1">
    <source>
        <dbReference type="SAM" id="MobiDB-lite"/>
    </source>
</evidence>
<organism evidence="2 3">
    <name type="scientific">Borreliella japonica</name>
    <name type="common">Borrelia japonica</name>
    <dbReference type="NCBI Taxonomy" id="34095"/>
    <lineage>
        <taxon>Bacteria</taxon>
        <taxon>Pseudomonadati</taxon>
        <taxon>Spirochaetota</taxon>
        <taxon>Spirochaetia</taxon>
        <taxon>Spirochaetales</taxon>
        <taxon>Borreliaceae</taxon>
        <taxon>Borreliella</taxon>
    </lineage>
</organism>
<accession>A0A1G4Q5Q1</accession>
<reference evidence="3" key="1">
    <citation type="submission" date="2016-10" db="EMBL/GenBank/DDBJ databases">
        <authorList>
            <person name="Varghese N."/>
            <person name="Submissions S."/>
        </authorList>
    </citation>
    <scope>NUCLEOTIDE SEQUENCE [LARGE SCALE GENOMIC DNA]</scope>
    <source>
        <strain evidence="3">ATCC 51557</strain>
    </source>
</reference>
<sequence length="52" mass="5992">MQADGPQDQVAQGVNEDPQLKKEIEGKIKELEEVKDSSKKTKKDRKKRIRRG</sequence>
<feature type="compositionally biased region" description="Basic residues" evidence="1">
    <location>
        <begin position="40"/>
        <end position="52"/>
    </location>
</feature>
<feature type="compositionally biased region" description="Basic and acidic residues" evidence="1">
    <location>
        <begin position="18"/>
        <end position="39"/>
    </location>
</feature>
<proteinExistence type="predicted"/>
<keyword evidence="3" id="KW-1185">Reference proteome</keyword>
<protein>
    <submittedName>
        <fullName evidence="2">Uncharacterized protein</fullName>
    </submittedName>
</protein>
<dbReference type="EMBL" id="FMTE01000006">
    <property type="protein sequence ID" value="SCW39906.1"/>
    <property type="molecule type" value="Genomic_DNA"/>
</dbReference>
<feature type="region of interest" description="Disordered" evidence="1">
    <location>
        <begin position="1"/>
        <end position="52"/>
    </location>
</feature>
<gene>
    <name evidence="2" type="ORF">SAMN02983004_00939</name>
</gene>
<dbReference type="AlphaFoldDB" id="A0A1G4Q5Q1"/>
<evidence type="ECO:0000313" key="2">
    <source>
        <dbReference type="EMBL" id="SCW39906.1"/>
    </source>
</evidence>
<evidence type="ECO:0000313" key="3">
    <source>
        <dbReference type="Proteomes" id="UP000199262"/>
    </source>
</evidence>